<name>A0ABD2N0W2_9CUCU</name>
<dbReference type="AlphaFoldDB" id="A0ABD2N0W2"/>
<accession>A0ABD2N0W2</accession>
<gene>
    <name evidence="1" type="ORF">HHI36_013914</name>
</gene>
<sequence length="163" mass="18666">MVKLGQIISNGHTKVLTNNMLSIQNLSADPKHDVTQHLSRVGDDMIVDITQWTILKIEYYRDEDESTKYQSKFRLVDMVGMKAASFGYLILTTIHKANHENLRENYTDEFVGRSIYCAIMCSDILEVLLFCLLLDDSTIRQQRLNLNKASSISELFEKLVATC</sequence>
<evidence type="ECO:0000313" key="1">
    <source>
        <dbReference type="EMBL" id="KAL3272433.1"/>
    </source>
</evidence>
<protein>
    <submittedName>
        <fullName evidence="1">Uncharacterized protein</fullName>
    </submittedName>
</protein>
<proteinExistence type="predicted"/>
<reference evidence="1 2" key="1">
    <citation type="journal article" date="2021" name="BMC Biol.">
        <title>Horizontally acquired antibacterial genes associated with adaptive radiation of ladybird beetles.</title>
        <authorList>
            <person name="Li H.S."/>
            <person name="Tang X.F."/>
            <person name="Huang Y.H."/>
            <person name="Xu Z.Y."/>
            <person name="Chen M.L."/>
            <person name="Du X.Y."/>
            <person name="Qiu B.Y."/>
            <person name="Chen P.T."/>
            <person name="Zhang W."/>
            <person name="Slipinski A."/>
            <person name="Escalona H.E."/>
            <person name="Waterhouse R.M."/>
            <person name="Zwick A."/>
            <person name="Pang H."/>
        </authorList>
    </citation>
    <scope>NUCLEOTIDE SEQUENCE [LARGE SCALE GENOMIC DNA]</scope>
    <source>
        <strain evidence="1">SYSU2018</strain>
    </source>
</reference>
<organism evidence="1 2">
    <name type="scientific">Cryptolaemus montrouzieri</name>
    <dbReference type="NCBI Taxonomy" id="559131"/>
    <lineage>
        <taxon>Eukaryota</taxon>
        <taxon>Metazoa</taxon>
        <taxon>Ecdysozoa</taxon>
        <taxon>Arthropoda</taxon>
        <taxon>Hexapoda</taxon>
        <taxon>Insecta</taxon>
        <taxon>Pterygota</taxon>
        <taxon>Neoptera</taxon>
        <taxon>Endopterygota</taxon>
        <taxon>Coleoptera</taxon>
        <taxon>Polyphaga</taxon>
        <taxon>Cucujiformia</taxon>
        <taxon>Coccinelloidea</taxon>
        <taxon>Coccinellidae</taxon>
        <taxon>Scymninae</taxon>
        <taxon>Scymnini</taxon>
        <taxon>Cryptolaemus</taxon>
    </lineage>
</organism>
<dbReference type="EMBL" id="JABFTP020000062">
    <property type="protein sequence ID" value="KAL3272433.1"/>
    <property type="molecule type" value="Genomic_DNA"/>
</dbReference>
<keyword evidence="2" id="KW-1185">Reference proteome</keyword>
<evidence type="ECO:0000313" key="2">
    <source>
        <dbReference type="Proteomes" id="UP001516400"/>
    </source>
</evidence>
<comment type="caution">
    <text evidence="1">The sequence shown here is derived from an EMBL/GenBank/DDBJ whole genome shotgun (WGS) entry which is preliminary data.</text>
</comment>
<dbReference type="Proteomes" id="UP001516400">
    <property type="component" value="Unassembled WGS sequence"/>
</dbReference>